<reference evidence="1 2" key="1">
    <citation type="submission" date="2014-06" db="EMBL/GenBank/DDBJ databases">
        <authorList>
            <person name="Swart Estienne"/>
        </authorList>
    </citation>
    <scope>NUCLEOTIDE SEQUENCE [LARGE SCALE GENOMIC DNA]</scope>
    <source>
        <strain evidence="1 2">130c</strain>
    </source>
</reference>
<dbReference type="NCBIfam" id="TIGR01731">
    <property type="entry name" value="fil_hemag_20aa"/>
    <property type="match status" value="1"/>
</dbReference>
<organism evidence="1 2">
    <name type="scientific">Stylonychia lemnae</name>
    <name type="common">Ciliate</name>
    <dbReference type="NCBI Taxonomy" id="5949"/>
    <lineage>
        <taxon>Eukaryota</taxon>
        <taxon>Sar</taxon>
        <taxon>Alveolata</taxon>
        <taxon>Ciliophora</taxon>
        <taxon>Intramacronucleata</taxon>
        <taxon>Spirotrichea</taxon>
        <taxon>Stichotrichia</taxon>
        <taxon>Sporadotrichida</taxon>
        <taxon>Oxytrichidae</taxon>
        <taxon>Stylonychinae</taxon>
        <taxon>Stylonychia</taxon>
    </lineage>
</organism>
<dbReference type="EMBL" id="CCKQ01000587">
    <property type="protein sequence ID" value="CDW71670.1"/>
    <property type="molecule type" value="Genomic_DNA"/>
</dbReference>
<name>A0A077ZQL2_STYLE</name>
<sequence length="1525" mass="173266">MIISKCDIVSHNLINQEGSKLLVNEISSLRIMKQFINKGLAQSSQGDKWIINDFLNENDFVTEHGIYEIQELKNIGTITLLGSTWNLSKVNKLITQPDFIPIQSFKQEGKIECSDDIIINDQTIPMELRTLKNVKDYRWRDLCITPEQINIAINNIEYGGSYIIYAKKIEIPQEIIFETQKSIVLEVQELANYGQWVLFKNLNLRLVKMINGLDNNRQATLQVNGKLTIDAQTIDNRFGVIASNDTLCIKSEELLNGALMHQQRAPLFPNGNINSSYGGSRYQESAYQHCYLNGSGIISTSDLHIECKQIKNEYGEIMTQGNLTIQGDMLYNLCGNVYSSKSINANVKEIKLDRAGQRIFPAYGFGHYHNLKYRLECSDPPTLSSLVGINLVCQQLINNLGVISAGQNITFNNREYSGINSGVINHSRLQWYDENNYVTGEYHCHDHRVPATNSVIISGSKIQIASSLFEFEGGTAAAPVIKIKAQNIIVNQNKFNSHADRDQQIVINLYEAAKSMTGGLIKEDLTTGVIQCPHIKSKSSLDLDKLNIQTLRNEKAFKEAVEQYPLEMVLQKVLTGMNSLNYEGLSGQDLPEQMQIAWFSQHIRSTLNQSLMVPYLAIPQKFQTKFQFGIIASKSLKATAEENVMLKNSRIILEKRDTALSNNVQDRKEIKLQIRAGKYLVRQSEKYNAKYYTPDTIEEVIACQNTILLEHGNGYLEGKEGIFQKATLTQANEGSLHFKSQNGGITSIPESLDYRHISSHKKSSGLFGSKNLAKIEFQRRYKRDEIKANLQITLNSAGTQSFEAPFIEAVGKVSFKGQSRSLGPICISKKDDIEMIFDSIKLVNPKIQGEQIVMDAKEGVEILQGRNYNWSNYQSFMINAFQVRSFRSSESHLTYSAPQINGNILSESQFKIQIIKNLERQLPFLKQLKDEQIEKIFIEEEHNYEQSLHTSLGPGVVAIGMLASSLFLAPFFDTFAGSLLNTKYYLNNSLKYFDFMKISLVETTISSAVNLAKGQDIEHVLKDGVLQFLASVASSQLTSQIGKQYSDNKIDYFQHKALHGFVGLGVGAILNPKNPVQGALSGLVGAVSAEIFSEAIKDFELSEIDDFDEMYYQKIQAIAEKSQTYGVFLGALSTLFLGMDVDIGAYQAQKAVENNFLHTLIAVASKIMLIYNSAVFAQTLYESYKENGLIGAMRVIGIEIVQNAIGRFVMRPINALGKQLFRILKFQKILNNLKEDLFYLLSKSKFGTYFMKKIQGAMQYATQKADQNLLKNGQQKNNKRNYQYEEEKKILSEKRRDIKAKNKTQAWRENQQQQFDNLDNVEKQKEEFSRLAENNPFMHALSLQSIYPGAIIKSNIPSMGFDKKRAAPNIHQQNSSLTKIIAGKQVTMRFDKYANPRMDEHSFIYQPITKHEHQQMAQNILNNSKLKTQYQRIERLKTLEIKEVNDKTILLFTKDPQNYSYLQKFYNERWNEKTQSTKYILQKGFTWHHDFQTNGLYLVPTDIHKGFGHKAINQRPMLDILKLLE</sequence>
<proteinExistence type="predicted"/>
<protein>
    <submittedName>
        <fullName evidence="1">Uncharacterized protein</fullName>
    </submittedName>
</protein>
<evidence type="ECO:0000313" key="1">
    <source>
        <dbReference type="EMBL" id="CDW71670.1"/>
    </source>
</evidence>
<dbReference type="InterPro" id="IPR010069">
    <property type="entry name" value="CdiA_FHA1_rpt"/>
</dbReference>
<evidence type="ECO:0000313" key="2">
    <source>
        <dbReference type="Proteomes" id="UP000039865"/>
    </source>
</evidence>
<accession>A0A077ZQL2</accession>
<dbReference type="Proteomes" id="UP000039865">
    <property type="component" value="Unassembled WGS sequence"/>
</dbReference>
<dbReference type="InParanoid" id="A0A077ZQL2"/>
<gene>
    <name evidence="1" type="primary">Contig51.g61</name>
    <name evidence="1" type="ORF">STYLEM_617</name>
</gene>
<keyword evidence="2" id="KW-1185">Reference proteome</keyword>